<dbReference type="AlphaFoldDB" id="A0AAW9QU18"/>
<comment type="caution">
    <text evidence="1">The sequence shown here is derived from an EMBL/GenBank/DDBJ whole genome shotgun (WGS) entry which is preliminary data.</text>
</comment>
<dbReference type="Proteomes" id="UP001328733">
    <property type="component" value="Unassembled WGS sequence"/>
</dbReference>
<name>A0AAW9QU18_9CHRO</name>
<gene>
    <name evidence="1" type="ORF">V0288_09210</name>
</gene>
<keyword evidence="2" id="KW-1185">Reference proteome</keyword>
<proteinExistence type="predicted"/>
<reference evidence="1 2" key="1">
    <citation type="submission" date="2024-01" db="EMBL/GenBank/DDBJ databases">
        <title>Genomic insights into the taxonomy and metabolism of the cyanobacterium Pannus brasiliensis CCIBt3594.</title>
        <authorList>
            <person name="Machado M."/>
            <person name="Botero N.B."/>
            <person name="Andreote A.P.D."/>
            <person name="Feitosa A.M.T."/>
            <person name="Popin R."/>
            <person name="Sivonen K."/>
            <person name="Fiore M.F."/>
        </authorList>
    </citation>
    <scope>NUCLEOTIDE SEQUENCE [LARGE SCALE GENOMIC DNA]</scope>
    <source>
        <strain evidence="1 2">CCIBt3594</strain>
    </source>
</reference>
<dbReference type="EMBL" id="JBAFSM010000014">
    <property type="protein sequence ID" value="MEG3437296.1"/>
    <property type="molecule type" value="Genomic_DNA"/>
</dbReference>
<sequence>MTSNNLLLYPWDKGFAEILHSAPPPNWRAQVTGDVAYIAPDLNGVLSVLAENQVDEYLEANPEPEDEFFL</sequence>
<accession>A0AAW9QU18</accession>
<evidence type="ECO:0000313" key="2">
    <source>
        <dbReference type="Proteomes" id="UP001328733"/>
    </source>
</evidence>
<organism evidence="1 2">
    <name type="scientific">Pannus brasiliensis CCIBt3594</name>
    <dbReference type="NCBI Taxonomy" id="1427578"/>
    <lineage>
        <taxon>Bacteria</taxon>
        <taxon>Bacillati</taxon>
        <taxon>Cyanobacteriota</taxon>
        <taxon>Cyanophyceae</taxon>
        <taxon>Oscillatoriophycideae</taxon>
        <taxon>Chroococcales</taxon>
        <taxon>Microcystaceae</taxon>
        <taxon>Pannus</taxon>
    </lineage>
</organism>
<dbReference type="RefSeq" id="WP_332864778.1">
    <property type="nucleotide sequence ID" value="NZ_JBAFSM010000014.1"/>
</dbReference>
<protein>
    <submittedName>
        <fullName evidence="1">Uncharacterized protein</fullName>
    </submittedName>
</protein>
<evidence type="ECO:0000313" key="1">
    <source>
        <dbReference type="EMBL" id="MEG3437296.1"/>
    </source>
</evidence>